<evidence type="ECO:0000313" key="3">
    <source>
        <dbReference type="Proteomes" id="UP000184231"/>
    </source>
</evidence>
<feature type="transmembrane region" description="Helical" evidence="1">
    <location>
        <begin position="26"/>
        <end position="46"/>
    </location>
</feature>
<dbReference type="STRING" id="558155.SAMN04487911_10227"/>
<dbReference type="Gene3D" id="1.25.10.10">
    <property type="entry name" value="Leucine-rich Repeat Variant"/>
    <property type="match status" value="1"/>
</dbReference>
<dbReference type="Proteomes" id="UP000184231">
    <property type="component" value="Unassembled WGS sequence"/>
</dbReference>
<name>A0A1M6B0V1_9FLAO</name>
<keyword evidence="1" id="KW-0812">Transmembrane</keyword>
<keyword evidence="1" id="KW-0472">Membrane</keyword>
<evidence type="ECO:0000256" key="1">
    <source>
        <dbReference type="SAM" id="Phobius"/>
    </source>
</evidence>
<organism evidence="2 3">
    <name type="scientific">Arenibacter nanhaiticus</name>
    <dbReference type="NCBI Taxonomy" id="558155"/>
    <lineage>
        <taxon>Bacteria</taxon>
        <taxon>Pseudomonadati</taxon>
        <taxon>Bacteroidota</taxon>
        <taxon>Flavobacteriia</taxon>
        <taxon>Flavobacteriales</taxon>
        <taxon>Flavobacteriaceae</taxon>
        <taxon>Arenibacter</taxon>
    </lineage>
</organism>
<protein>
    <submittedName>
        <fullName evidence="2">HEAT repeat-containing protein</fullName>
    </submittedName>
</protein>
<dbReference type="InterPro" id="IPR016024">
    <property type="entry name" value="ARM-type_fold"/>
</dbReference>
<evidence type="ECO:0000313" key="2">
    <source>
        <dbReference type="EMBL" id="SHI42369.1"/>
    </source>
</evidence>
<dbReference type="SUPFAM" id="SSF48371">
    <property type="entry name" value="ARM repeat"/>
    <property type="match status" value="1"/>
</dbReference>
<dbReference type="AlphaFoldDB" id="A0A1M6B0V1"/>
<dbReference type="EMBL" id="FQYX01000002">
    <property type="protein sequence ID" value="SHI42369.1"/>
    <property type="molecule type" value="Genomic_DNA"/>
</dbReference>
<accession>A0A1M6B0V1</accession>
<keyword evidence="3" id="KW-1185">Reference proteome</keyword>
<dbReference type="InterPro" id="IPR011989">
    <property type="entry name" value="ARM-like"/>
</dbReference>
<proteinExistence type="predicted"/>
<reference evidence="2 3" key="1">
    <citation type="submission" date="2016-11" db="EMBL/GenBank/DDBJ databases">
        <authorList>
            <person name="Jaros S."/>
            <person name="Januszkiewicz K."/>
            <person name="Wedrychowicz H."/>
        </authorList>
    </citation>
    <scope>NUCLEOTIDE SEQUENCE [LARGE SCALE GENOMIC DNA]</scope>
    <source>
        <strain evidence="2 3">CGMCC 1.8863</strain>
    </source>
</reference>
<gene>
    <name evidence="2" type="ORF">SAMN04487911_10227</name>
</gene>
<sequence>MVSPFFLKMNLASDIHELPPILEINLVLTIIFFVFTLLLISLILYLRVHKNIANRRREELDLLLIDFINNYLFNEEFDNSKEIKAFKKKHLKTNFDKRVAVSQILVFAENLKGETSSVIQEVFLGLGLYDFLISDLKKKAWFKKAKALFVFYQLNIKIPMSLVEPAINSNRNELRQQAFLYLLHNSTENPLGFLGKLITPLTLWEQIYIENALKGYPGETPDFSRWIYHEFSSVAIFCMKMMADYNQFEHIPILLKFLNHEKPEIRQQAILSLRQMEISEILQILIENFPKENTLLKQEILKTIGKMGLEKHLQAIAPYINKENGILTVEHQRLARYFNPKTSITENNIFTNNVQRGHS</sequence>
<dbReference type="OrthoDB" id="1410183at2"/>
<keyword evidence="1" id="KW-1133">Transmembrane helix</keyword>